<evidence type="ECO:0000256" key="3">
    <source>
        <dbReference type="ARBA" id="ARBA00004654"/>
    </source>
</evidence>
<feature type="compositionally biased region" description="Low complexity" evidence="22">
    <location>
        <begin position="477"/>
        <end position="490"/>
    </location>
</feature>
<proteinExistence type="predicted"/>
<keyword evidence="14 21" id="KW-0175">Coiled coil</keyword>
<dbReference type="GO" id="GO:0046872">
    <property type="term" value="F:metal ion binding"/>
    <property type="evidence" value="ECO:0007669"/>
    <property type="project" value="UniProtKB-KW"/>
</dbReference>
<keyword evidence="4" id="KW-0813">Transport</keyword>
<feature type="compositionally biased region" description="Low complexity" evidence="22">
    <location>
        <begin position="128"/>
        <end position="137"/>
    </location>
</feature>
<dbReference type="SUPFAM" id="SSF57716">
    <property type="entry name" value="Glucocorticoid receptor-like (DNA-binding domain)"/>
    <property type="match status" value="2"/>
</dbReference>
<dbReference type="FunFam" id="2.10.110.10:FF:000100">
    <property type="entry name" value="MICAL-like protein 1"/>
    <property type="match status" value="1"/>
</dbReference>
<dbReference type="GO" id="GO:0015031">
    <property type="term" value="P:protein transport"/>
    <property type="evidence" value="ECO:0007669"/>
    <property type="project" value="UniProtKB-KW"/>
</dbReference>
<feature type="compositionally biased region" description="Polar residues" evidence="22">
    <location>
        <begin position="612"/>
        <end position="623"/>
    </location>
</feature>
<dbReference type="SMART" id="SM00033">
    <property type="entry name" value="CH"/>
    <property type="match status" value="1"/>
</dbReference>
<evidence type="ECO:0000259" key="24">
    <source>
        <dbReference type="PROSITE" id="PS50023"/>
    </source>
</evidence>
<dbReference type="SMART" id="SM01203">
    <property type="entry name" value="DUF3585"/>
    <property type="match status" value="1"/>
</dbReference>
<dbReference type="GO" id="GO:0120036">
    <property type="term" value="P:plasma membrane bounded cell projection organization"/>
    <property type="evidence" value="ECO:0007669"/>
    <property type="project" value="UniProtKB-ARBA"/>
</dbReference>
<dbReference type="PROSITE" id="PS00478">
    <property type="entry name" value="LIM_DOMAIN_1"/>
    <property type="match status" value="1"/>
</dbReference>
<dbReference type="GO" id="GO:0005814">
    <property type="term" value="C:centriole"/>
    <property type="evidence" value="ECO:0007669"/>
    <property type="project" value="UniProtKB-SubCell"/>
</dbReference>
<dbReference type="PANTHER" id="PTHR23167">
    <property type="entry name" value="CALPONIN HOMOLOGY DOMAIN-CONTAINING PROTEIN DDB_G0272472-RELATED"/>
    <property type="match status" value="1"/>
</dbReference>
<evidence type="ECO:0000256" key="16">
    <source>
        <dbReference type="ARBA" id="ARBA00023212"/>
    </source>
</evidence>
<dbReference type="Proteomes" id="UP000593571">
    <property type="component" value="Unassembled WGS sequence"/>
</dbReference>
<dbReference type="InterPro" id="IPR001715">
    <property type="entry name" value="CH_dom"/>
</dbReference>
<dbReference type="PANTHER" id="PTHR23167:SF89">
    <property type="entry name" value="MICAL-LIKE PROTEIN 1"/>
    <property type="match status" value="1"/>
</dbReference>
<accession>A0A7J8JIY9</accession>
<dbReference type="SMART" id="SM00132">
    <property type="entry name" value="LIM"/>
    <property type="match status" value="1"/>
</dbReference>
<dbReference type="GO" id="GO:0060170">
    <property type="term" value="C:ciliary membrane"/>
    <property type="evidence" value="ECO:0007669"/>
    <property type="project" value="UniProtKB-SubCell"/>
</dbReference>
<dbReference type="CDD" id="cd09444">
    <property type="entry name" value="LIM_Mical_like_1"/>
    <property type="match status" value="1"/>
</dbReference>
<comment type="subcellular location">
    <subcellularLocation>
        <location evidence="18">Cell projection</location>
        <location evidence="18">Cilium membrane</location>
        <topology evidence="18">Peripheral membrane protein</topology>
    </subcellularLocation>
    <subcellularLocation>
        <location evidence="1">Cytoplasm</location>
        <location evidence="1">Cytoskeleton</location>
        <location evidence="1">Microtubule organizing center</location>
        <location evidence="1">Centrosome</location>
        <location evidence="1">Centriole</location>
    </subcellularLocation>
    <subcellularLocation>
        <location evidence="2">Late endosome membrane</location>
    </subcellularLocation>
    <subcellularLocation>
        <location evidence="3">Recycling endosome membrane</location>
        <topology evidence="3">Peripheral membrane protein</topology>
    </subcellularLocation>
</comment>
<reference evidence="26 27" key="1">
    <citation type="journal article" date="2020" name="Nature">
        <title>Six reference-quality genomes reveal evolution of bat adaptations.</title>
        <authorList>
            <person name="Jebb D."/>
            <person name="Huang Z."/>
            <person name="Pippel M."/>
            <person name="Hughes G.M."/>
            <person name="Lavrichenko K."/>
            <person name="Devanna P."/>
            <person name="Winkler S."/>
            <person name="Jermiin L.S."/>
            <person name="Skirmuntt E.C."/>
            <person name="Katzourakis A."/>
            <person name="Burkitt-Gray L."/>
            <person name="Ray D.A."/>
            <person name="Sullivan K.A.M."/>
            <person name="Roscito J.G."/>
            <person name="Kirilenko B.M."/>
            <person name="Davalos L.M."/>
            <person name="Corthals A.P."/>
            <person name="Power M.L."/>
            <person name="Jones G."/>
            <person name="Ransome R.D."/>
            <person name="Dechmann D.K.N."/>
            <person name="Locatelli A.G."/>
            <person name="Puechmaille S.J."/>
            <person name="Fedrigo O."/>
            <person name="Jarvis E.D."/>
            <person name="Hiller M."/>
            <person name="Vernes S.C."/>
            <person name="Myers E.W."/>
            <person name="Teeling E.C."/>
        </authorList>
    </citation>
    <scope>NUCLEOTIDE SEQUENCE [LARGE SCALE GENOMIC DNA]</scope>
    <source>
        <strain evidence="26">MRouAeg1</strain>
        <tissue evidence="26">Muscle</tissue>
    </source>
</reference>
<dbReference type="Pfam" id="PF12130">
    <property type="entry name" value="bMERB_dom"/>
    <property type="match status" value="1"/>
</dbReference>
<dbReference type="GO" id="GO:0006897">
    <property type="term" value="P:endocytosis"/>
    <property type="evidence" value="ECO:0007669"/>
    <property type="project" value="UniProtKB-KW"/>
</dbReference>
<feature type="domain" description="BMERB" evidence="25">
    <location>
        <begin position="666"/>
        <end position="813"/>
    </location>
</feature>
<keyword evidence="17" id="KW-0966">Cell projection</keyword>
<name>A0A7J8JIY9_ROUAE</name>
<dbReference type="Pfam" id="PF00307">
    <property type="entry name" value="CH"/>
    <property type="match status" value="1"/>
</dbReference>
<evidence type="ECO:0000259" key="23">
    <source>
        <dbReference type="PROSITE" id="PS50021"/>
    </source>
</evidence>
<evidence type="ECO:0000256" key="5">
    <source>
        <dbReference type="ARBA" id="ARBA00022475"/>
    </source>
</evidence>
<organism evidence="26 27">
    <name type="scientific">Rousettus aegyptiacus</name>
    <name type="common">Egyptian fruit bat</name>
    <name type="synonym">Pteropus aegyptiacus</name>
    <dbReference type="NCBI Taxonomy" id="9407"/>
    <lineage>
        <taxon>Eukaryota</taxon>
        <taxon>Metazoa</taxon>
        <taxon>Chordata</taxon>
        <taxon>Craniata</taxon>
        <taxon>Vertebrata</taxon>
        <taxon>Euteleostomi</taxon>
        <taxon>Mammalia</taxon>
        <taxon>Eutheria</taxon>
        <taxon>Laurasiatheria</taxon>
        <taxon>Chiroptera</taxon>
        <taxon>Yinpterochiroptera</taxon>
        <taxon>Pteropodoidea</taxon>
        <taxon>Pteropodidae</taxon>
        <taxon>Rousettinae</taxon>
        <taxon>Rousettus</taxon>
    </lineage>
</organism>
<evidence type="ECO:0000256" key="19">
    <source>
        <dbReference type="ARBA" id="ARBA00070671"/>
    </source>
</evidence>
<dbReference type="EMBL" id="JACASE010000002">
    <property type="protein sequence ID" value="KAF6496440.1"/>
    <property type="molecule type" value="Genomic_DNA"/>
</dbReference>
<feature type="compositionally biased region" description="Basic and acidic residues" evidence="22">
    <location>
        <begin position="356"/>
        <end position="367"/>
    </location>
</feature>
<evidence type="ECO:0000256" key="12">
    <source>
        <dbReference type="ARBA" id="ARBA00022927"/>
    </source>
</evidence>
<protein>
    <recommendedName>
        <fullName evidence="19">MICAL-like protein 1</fullName>
    </recommendedName>
</protein>
<keyword evidence="27" id="KW-1185">Reference proteome</keyword>
<evidence type="ECO:0000256" key="17">
    <source>
        <dbReference type="ARBA" id="ARBA00023273"/>
    </source>
</evidence>
<keyword evidence="10" id="KW-0967">Endosome</keyword>
<dbReference type="InterPro" id="IPR036872">
    <property type="entry name" value="CH_dom_sf"/>
</dbReference>
<feature type="region of interest" description="Disordered" evidence="22">
    <location>
        <begin position="225"/>
        <end position="665"/>
    </location>
</feature>
<keyword evidence="16" id="KW-0206">Cytoskeleton</keyword>
<feature type="region of interest" description="Disordered" evidence="22">
    <location>
        <begin position="115"/>
        <end position="138"/>
    </location>
</feature>
<evidence type="ECO:0000256" key="14">
    <source>
        <dbReference type="ARBA" id="ARBA00023054"/>
    </source>
</evidence>
<evidence type="ECO:0000256" key="2">
    <source>
        <dbReference type="ARBA" id="ARBA00004414"/>
    </source>
</evidence>
<evidence type="ECO:0000256" key="20">
    <source>
        <dbReference type="PROSITE-ProRule" id="PRU00125"/>
    </source>
</evidence>
<evidence type="ECO:0000256" key="18">
    <source>
        <dbReference type="ARBA" id="ARBA00037808"/>
    </source>
</evidence>
<dbReference type="InterPro" id="IPR050540">
    <property type="entry name" value="F-actin_Monoox_Mical"/>
</dbReference>
<evidence type="ECO:0000256" key="13">
    <source>
        <dbReference type="ARBA" id="ARBA00023038"/>
    </source>
</evidence>
<feature type="coiled-coil region" evidence="21">
    <location>
        <begin position="676"/>
        <end position="703"/>
    </location>
</feature>
<comment type="caution">
    <text evidence="26">The sequence shown here is derived from an EMBL/GenBank/DDBJ whole genome shotgun (WGS) entry which is preliminary data.</text>
</comment>
<dbReference type="PROSITE" id="PS50023">
    <property type="entry name" value="LIM_DOMAIN_2"/>
    <property type="match status" value="1"/>
</dbReference>
<dbReference type="SUPFAM" id="SSF47576">
    <property type="entry name" value="Calponin-homology domain, CH-domain"/>
    <property type="match status" value="1"/>
</dbReference>
<dbReference type="PROSITE" id="PS50021">
    <property type="entry name" value="CH"/>
    <property type="match status" value="1"/>
</dbReference>
<evidence type="ECO:0000259" key="25">
    <source>
        <dbReference type="PROSITE" id="PS51848"/>
    </source>
</evidence>
<dbReference type="Gene3D" id="1.10.418.10">
    <property type="entry name" value="Calponin-like domain"/>
    <property type="match status" value="1"/>
</dbReference>
<evidence type="ECO:0000256" key="21">
    <source>
        <dbReference type="SAM" id="Coils"/>
    </source>
</evidence>
<feature type="compositionally biased region" description="Low complexity" evidence="22">
    <location>
        <begin position="504"/>
        <end position="515"/>
    </location>
</feature>
<evidence type="ECO:0000313" key="27">
    <source>
        <dbReference type="Proteomes" id="UP000593571"/>
    </source>
</evidence>
<evidence type="ECO:0000256" key="15">
    <source>
        <dbReference type="ARBA" id="ARBA00023136"/>
    </source>
</evidence>
<keyword evidence="13 20" id="KW-0440">LIM domain</keyword>
<evidence type="ECO:0000256" key="8">
    <source>
        <dbReference type="ARBA" id="ARBA00022583"/>
    </source>
</evidence>
<keyword evidence="9 20" id="KW-0479">Metal-binding</keyword>
<feature type="compositionally biased region" description="Low complexity" evidence="22">
    <location>
        <begin position="546"/>
        <end position="558"/>
    </location>
</feature>
<dbReference type="GO" id="GO:0055038">
    <property type="term" value="C:recycling endosome membrane"/>
    <property type="evidence" value="ECO:0007669"/>
    <property type="project" value="UniProtKB-SubCell"/>
</dbReference>
<evidence type="ECO:0000256" key="6">
    <source>
        <dbReference type="ARBA" id="ARBA00022490"/>
    </source>
</evidence>
<evidence type="ECO:0000256" key="7">
    <source>
        <dbReference type="ARBA" id="ARBA00022553"/>
    </source>
</evidence>
<dbReference type="PROSITE" id="PS51848">
    <property type="entry name" value="BMERB"/>
    <property type="match status" value="1"/>
</dbReference>
<keyword evidence="8" id="KW-0254">Endocytosis</keyword>
<dbReference type="GO" id="GO:0031902">
    <property type="term" value="C:late endosome membrane"/>
    <property type="evidence" value="ECO:0007669"/>
    <property type="project" value="UniProtKB-SubCell"/>
</dbReference>
<evidence type="ECO:0000256" key="9">
    <source>
        <dbReference type="ARBA" id="ARBA00022723"/>
    </source>
</evidence>
<feature type="domain" description="Calponin-homology (CH)" evidence="23">
    <location>
        <begin position="2"/>
        <end position="108"/>
    </location>
</feature>
<dbReference type="FunFam" id="1.10.418.10:FF:000055">
    <property type="entry name" value="MICAL-like protein 2"/>
    <property type="match status" value="1"/>
</dbReference>
<keyword evidence="15" id="KW-0472">Membrane</keyword>
<dbReference type="InterPro" id="IPR022735">
    <property type="entry name" value="bMERB_dom"/>
</dbReference>
<keyword evidence="6" id="KW-0963">Cytoplasm</keyword>
<evidence type="ECO:0000256" key="10">
    <source>
        <dbReference type="ARBA" id="ARBA00022753"/>
    </source>
</evidence>
<evidence type="ECO:0000256" key="1">
    <source>
        <dbReference type="ARBA" id="ARBA00004114"/>
    </source>
</evidence>
<keyword evidence="5" id="KW-1003">Cell membrane</keyword>
<dbReference type="Pfam" id="PF00412">
    <property type="entry name" value="LIM"/>
    <property type="match status" value="1"/>
</dbReference>
<feature type="compositionally biased region" description="Polar residues" evidence="22">
    <location>
        <begin position="308"/>
        <end position="330"/>
    </location>
</feature>
<keyword evidence="12" id="KW-0653">Protein transport</keyword>
<gene>
    <name evidence="26" type="ORF">HJG63_013304</name>
</gene>
<evidence type="ECO:0000256" key="4">
    <source>
        <dbReference type="ARBA" id="ARBA00022448"/>
    </source>
</evidence>
<evidence type="ECO:0000256" key="22">
    <source>
        <dbReference type="SAM" id="MobiDB-lite"/>
    </source>
</evidence>
<sequence>MAGPRGALLAWCRRQCEGYRGVDVRDLSSSFRDGLAFCAILHRHRPDLLDFDSLSKDNVFENNRLAFEVAEKELGIPALLDPNDMVSMSVPDCLSIMTYVSQYYNHFASPGQAGVSPPRKGLAPSSPPSEASAPAEAGYKAQGEELSSSCLSEQGAHRTPSSTCAACQQHVHLVQRYLAEGKLYHRHCFRCRQCSSTLLPGAYRSGPEEGTFVCAEPCARLGPGGRSGAKSGPPPQPKQQQEAKEAAEGAADVEEGGPGPGAAEVDAPKASPEARPQIPTKPQVPDKPQELASPPAGCPTPAPRKVSESTALTPPTPRPRSSLQPENSAEQGGGSGLVNGRLHEPPVPKPRGTPKLSERTPAPRKDPPWITLVQAEPKKKPAPLPPSGSPRSPCRHSGRVENGGVEGGAPRSPAVAGPEPKPYNPFEEEEEEPPAAPSQATGPAQAHPESTPKSLHPWYGITPTSSPKTKKRPAPRAPSASPLALHASRLSHSEPPSATPSPALSVESLSSEGSSQTPSGELLEPPVVPKSSSEPAVHAPGTPGTSASLSANSSLSSSGELVQPSMDQTPQASPGLAPSPRGGPGSQPAKPCSGAVPTPLLSVGEKSLVPSPGTSSPQLQVKSSCKENPFNRKASPTASPATKKATKGSKPARPPAPGHGFPLIKRKVQADQYIPEDDIHREVDTIERQLDALEHRGVQLEEKLRGGMNESREDDMLVDWFKLIHEKHLLVRRESELIYVFKQQNLEQRQADVEYELRCLLNKPEKDWTEEDRGREKVLMQEIVTLIEQRNAIINCLDEDRQREEEEDKMLEAMIKKKEFQKEAEPEGRRKGKFKTMKVLKLLGNKRDTKSKSPGDRS</sequence>
<dbReference type="InterPro" id="IPR001781">
    <property type="entry name" value="Znf_LIM"/>
</dbReference>
<dbReference type="CDD" id="cd21252">
    <property type="entry name" value="CH_MICALL1"/>
    <property type="match status" value="1"/>
</dbReference>
<evidence type="ECO:0000256" key="11">
    <source>
        <dbReference type="ARBA" id="ARBA00022833"/>
    </source>
</evidence>
<feature type="domain" description="LIM zinc-binding" evidence="24">
    <location>
        <begin position="162"/>
        <end position="225"/>
    </location>
</feature>
<feature type="coiled-coil region" evidence="21">
    <location>
        <begin position="787"/>
        <end position="823"/>
    </location>
</feature>
<keyword evidence="7" id="KW-0597">Phosphoprotein</keyword>
<keyword evidence="11 20" id="KW-0862">Zinc</keyword>
<evidence type="ECO:0000313" key="26">
    <source>
        <dbReference type="EMBL" id="KAF6496440.1"/>
    </source>
</evidence>
<dbReference type="Gene3D" id="2.10.110.10">
    <property type="entry name" value="Cysteine Rich Protein"/>
    <property type="match status" value="1"/>
</dbReference>
<dbReference type="AlphaFoldDB" id="A0A7J8JIY9"/>